<dbReference type="EMBL" id="ADEF01000065">
    <property type="protein sequence ID" value="EFA96728.1"/>
    <property type="molecule type" value="Genomic_DNA"/>
</dbReference>
<protein>
    <submittedName>
        <fullName evidence="1">Uncharacterized protein</fullName>
    </submittedName>
</protein>
<sequence length="86" mass="10114">MFDSWYKHYKIKNDMKEITKRKYIRPEVTVIGLSDECPLLAGSDPATIVPPKKQEHETCNIDDYENWQDICVCDGDDCWYKEGQKP</sequence>
<dbReference type="Proteomes" id="UP000004001">
    <property type="component" value="Unassembled WGS sequence"/>
</dbReference>
<name>D1W1P2_9BACT</name>
<keyword evidence="2" id="KW-1185">Reference proteome</keyword>
<organism evidence="1 2">
    <name type="scientific">Hoylesella timonensis CRIS 5C-B1</name>
    <dbReference type="NCBI Taxonomy" id="679189"/>
    <lineage>
        <taxon>Bacteria</taxon>
        <taxon>Pseudomonadati</taxon>
        <taxon>Bacteroidota</taxon>
        <taxon>Bacteroidia</taxon>
        <taxon>Bacteroidales</taxon>
        <taxon>Prevotellaceae</taxon>
        <taxon>Hoylesella</taxon>
    </lineage>
</organism>
<gene>
    <name evidence="1" type="ORF">HMPREF9019_1640</name>
</gene>
<reference evidence="1 2" key="1">
    <citation type="submission" date="2009-12" db="EMBL/GenBank/DDBJ databases">
        <title>Genome Sequence of Prevotella timonensis CRIS 5C-B1.</title>
        <authorList>
            <person name="Durkin A.S."/>
            <person name="Madupu R."/>
            <person name="Torralba M."/>
            <person name="Methe B."/>
            <person name="Sutton G."/>
            <person name="Strausberg R.L."/>
            <person name="Nelson K.E."/>
        </authorList>
    </citation>
    <scope>NUCLEOTIDE SEQUENCE [LARGE SCALE GENOMIC DNA]</scope>
    <source>
        <strain evidence="1 2">CRIS 5C-B1</strain>
    </source>
</reference>
<accession>D1W1P2</accession>
<evidence type="ECO:0000313" key="2">
    <source>
        <dbReference type="Proteomes" id="UP000004001"/>
    </source>
</evidence>
<dbReference type="AlphaFoldDB" id="D1W1P2"/>
<evidence type="ECO:0000313" key="1">
    <source>
        <dbReference type="EMBL" id="EFA96728.1"/>
    </source>
</evidence>
<comment type="caution">
    <text evidence="1">The sequence shown here is derived from an EMBL/GenBank/DDBJ whole genome shotgun (WGS) entry which is preliminary data.</text>
</comment>
<proteinExistence type="predicted"/>